<sequence length="45" mass="5034">MIGLHLELLPQWTLQSNFELRHDSAGNGGSGATDTESSLNLRYRF</sequence>
<evidence type="ECO:0000313" key="2">
    <source>
        <dbReference type="EMBL" id="MFC0716644.1"/>
    </source>
</evidence>
<name>A0ABV6SU78_9GAMM</name>
<protein>
    <recommendedName>
        <fullName evidence="4">Autotransporter outer membrane beta-barrel domain-containing protein</fullName>
    </recommendedName>
</protein>
<dbReference type="EMBL" id="JBHLTF010000005">
    <property type="protein sequence ID" value="MFC0716644.1"/>
    <property type="molecule type" value="Genomic_DNA"/>
</dbReference>
<comment type="caution">
    <text evidence="2">The sequence shown here is derived from an EMBL/GenBank/DDBJ whole genome shotgun (WGS) entry which is preliminary data.</text>
</comment>
<dbReference type="Proteomes" id="UP001589898">
    <property type="component" value="Unassembled WGS sequence"/>
</dbReference>
<evidence type="ECO:0000256" key="1">
    <source>
        <dbReference type="SAM" id="MobiDB-lite"/>
    </source>
</evidence>
<proteinExistence type="predicted"/>
<evidence type="ECO:0000313" key="3">
    <source>
        <dbReference type="Proteomes" id="UP001589898"/>
    </source>
</evidence>
<keyword evidence="3" id="KW-1185">Reference proteome</keyword>
<gene>
    <name evidence="2" type="ORF">ACFFFU_02555</name>
</gene>
<reference evidence="2 3" key="1">
    <citation type="submission" date="2024-09" db="EMBL/GenBank/DDBJ databases">
        <authorList>
            <person name="Sun Q."/>
            <person name="Mori K."/>
        </authorList>
    </citation>
    <scope>NUCLEOTIDE SEQUENCE [LARGE SCALE GENOMIC DNA]</scope>
    <source>
        <strain evidence="2 3">KCTC 52403</strain>
    </source>
</reference>
<organism evidence="2 3">
    <name type="scientific">Luteimonas padinae</name>
    <dbReference type="NCBI Taxonomy" id="1714359"/>
    <lineage>
        <taxon>Bacteria</taxon>
        <taxon>Pseudomonadati</taxon>
        <taxon>Pseudomonadota</taxon>
        <taxon>Gammaproteobacteria</taxon>
        <taxon>Lysobacterales</taxon>
        <taxon>Lysobacteraceae</taxon>
        <taxon>Luteimonas</taxon>
    </lineage>
</organism>
<feature type="compositionally biased region" description="Polar residues" evidence="1">
    <location>
        <begin position="32"/>
        <end position="45"/>
    </location>
</feature>
<dbReference type="RefSeq" id="WP_189496216.1">
    <property type="nucleotide sequence ID" value="NZ_BMZT01000004.1"/>
</dbReference>
<evidence type="ECO:0008006" key="4">
    <source>
        <dbReference type="Google" id="ProtNLM"/>
    </source>
</evidence>
<feature type="region of interest" description="Disordered" evidence="1">
    <location>
        <begin position="23"/>
        <end position="45"/>
    </location>
</feature>
<accession>A0ABV6SU78</accession>